<reference evidence="2 3" key="1">
    <citation type="submission" date="2018-06" db="EMBL/GenBank/DDBJ databases">
        <title>Genomic Encyclopedia of Type Strains, Phase IV (KMG-IV): sequencing the most valuable type-strain genomes for metagenomic binning, comparative biology and taxonomic classification.</title>
        <authorList>
            <person name="Goeker M."/>
        </authorList>
    </citation>
    <scope>NUCLEOTIDE SEQUENCE [LARGE SCALE GENOMIC DNA]</scope>
    <source>
        <strain evidence="2 3">DSM 24032</strain>
    </source>
</reference>
<dbReference type="Pfam" id="PF11019">
    <property type="entry name" value="DUF2608"/>
    <property type="match status" value="1"/>
</dbReference>
<accession>A0A395JN79</accession>
<dbReference type="InParanoid" id="A0A395JN79"/>
<proteinExistence type="predicted"/>
<dbReference type="InterPro" id="IPR036412">
    <property type="entry name" value="HAD-like_sf"/>
</dbReference>
<gene>
    <name evidence="2" type="ORF">DFR28_102676</name>
</gene>
<name>A0A395JN79_9GAMM</name>
<protein>
    <submittedName>
        <fullName evidence="2">Uncharacterized protein DUF2608</fullName>
    </submittedName>
</protein>
<dbReference type="InterPro" id="IPR022565">
    <property type="entry name" value="DUF2608"/>
</dbReference>
<keyword evidence="1" id="KW-0732">Signal</keyword>
<evidence type="ECO:0000256" key="1">
    <source>
        <dbReference type="ARBA" id="ARBA00022729"/>
    </source>
</evidence>
<keyword evidence="3" id="KW-1185">Reference proteome</keyword>
<dbReference type="EMBL" id="QNRT01000002">
    <property type="protein sequence ID" value="RBP51257.1"/>
    <property type="molecule type" value="Genomic_DNA"/>
</dbReference>
<sequence>MVLDIDNTILTSNIDLGSDIWYQWQRSSLEIIPTETQKVDCLFEDAIGLLYELNPLVLTEDNIPNIISTWQNNGNYVIALTSRSPRYRAATERELLNKGIDLSKTAITEHGKTTVVYREQLQREISYMNGIMMTSGMDKGKMLKHLISKVSKLSNESPMFDAITFVDDSLINIQNMHQAYENTSGVELTAIHYTHVEEQRKQNFGAVLTQEQANKMDEDWKSLTTFLNQLFPRRQVGATCIANE</sequence>
<evidence type="ECO:0000313" key="2">
    <source>
        <dbReference type="EMBL" id="RBP51257.1"/>
    </source>
</evidence>
<dbReference type="SUPFAM" id="SSF56784">
    <property type="entry name" value="HAD-like"/>
    <property type="match status" value="1"/>
</dbReference>
<dbReference type="Proteomes" id="UP000253083">
    <property type="component" value="Unassembled WGS sequence"/>
</dbReference>
<dbReference type="AlphaFoldDB" id="A0A395JN79"/>
<evidence type="ECO:0000313" key="3">
    <source>
        <dbReference type="Proteomes" id="UP000253083"/>
    </source>
</evidence>
<comment type="caution">
    <text evidence="2">The sequence shown here is derived from an EMBL/GenBank/DDBJ whole genome shotgun (WGS) entry which is preliminary data.</text>
</comment>
<organism evidence="2 3">
    <name type="scientific">Arenicella xantha</name>
    <dbReference type="NCBI Taxonomy" id="644221"/>
    <lineage>
        <taxon>Bacteria</taxon>
        <taxon>Pseudomonadati</taxon>
        <taxon>Pseudomonadota</taxon>
        <taxon>Gammaproteobacteria</taxon>
        <taxon>Arenicellales</taxon>
        <taxon>Arenicellaceae</taxon>
        <taxon>Arenicella</taxon>
    </lineage>
</organism>